<protein>
    <recommendedName>
        <fullName evidence="2">DUF7527 domain-containing protein</fullName>
    </recommendedName>
</protein>
<evidence type="ECO:0000313" key="3">
    <source>
        <dbReference type="EMBL" id="NLV10468.1"/>
    </source>
</evidence>
<gene>
    <name evidence="3" type="ORF">GOC74_11065</name>
</gene>
<proteinExistence type="predicted"/>
<dbReference type="Pfam" id="PF24371">
    <property type="entry name" value="DUF7527"/>
    <property type="match status" value="1"/>
</dbReference>
<feature type="compositionally biased region" description="Acidic residues" evidence="1">
    <location>
        <begin position="199"/>
        <end position="209"/>
    </location>
</feature>
<dbReference type="OrthoDB" id="157503at2157"/>
<dbReference type="Proteomes" id="UP000608662">
    <property type="component" value="Unassembled WGS sequence"/>
</dbReference>
<organism evidence="3 4">
    <name type="scientific">Halomicrobium mukohataei</name>
    <dbReference type="NCBI Taxonomy" id="57705"/>
    <lineage>
        <taxon>Archaea</taxon>
        <taxon>Methanobacteriati</taxon>
        <taxon>Methanobacteriota</taxon>
        <taxon>Stenosarchaea group</taxon>
        <taxon>Halobacteria</taxon>
        <taxon>Halobacteriales</taxon>
        <taxon>Haloarculaceae</taxon>
        <taxon>Halomicrobium</taxon>
    </lineage>
</organism>
<feature type="compositionally biased region" description="Polar residues" evidence="1">
    <location>
        <begin position="308"/>
        <end position="329"/>
    </location>
</feature>
<comment type="caution">
    <text evidence="3">The sequence shown here is derived from an EMBL/GenBank/DDBJ whole genome shotgun (WGS) entry which is preliminary data.</text>
</comment>
<accession>A0A847UH92</accession>
<feature type="compositionally biased region" description="Basic and acidic residues" evidence="1">
    <location>
        <begin position="350"/>
        <end position="362"/>
    </location>
</feature>
<feature type="compositionally biased region" description="Low complexity" evidence="1">
    <location>
        <begin position="442"/>
        <end position="451"/>
    </location>
</feature>
<feature type="region of interest" description="Disordered" evidence="1">
    <location>
        <begin position="177"/>
        <end position="576"/>
    </location>
</feature>
<dbReference type="RefSeq" id="WP_170094161.1">
    <property type="nucleotide sequence ID" value="NZ_WOYG01000001.1"/>
</dbReference>
<evidence type="ECO:0000313" key="4">
    <source>
        <dbReference type="Proteomes" id="UP000608662"/>
    </source>
</evidence>
<name>A0A847UH92_9EURY</name>
<feature type="compositionally biased region" description="Low complexity" evidence="1">
    <location>
        <begin position="210"/>
        <end position="238"/>
    </location>
</feature>
<feature type="compositionally biased region" description="Basic and acidic residues" evidence="1">
    <location>
        <begin position="263"/>
        <end position="281"/>
    </location>
</feature>
<evidence type="ECO:0000256" key="1">
    <source>
        <dbReference type="SAM" id="MobiDB-lite"/>
    </source>
</evidence>
<evidence type="ECO:0000259" key="2">
    <source>
        <dbReference type="Pfam" id="PF24371"/>
    </source>
</evidence>
<reference evidence="3" key="1">
    <citation type="submission" date="2019-12" db="EMBL/GenBank/DDBJ databases">
        <title>Whole-genome sequence of Halomicrobium mukohataei pws1.</title>
        <authorList>
            <person name="Verma D.K."/>
            <person name="Gopal K."/>
            <person name="Prasad E.S."/>
        </authorList>
    </citation>
    <scope>NUCLEOTIDE SEQUENCE</scope>
    <source>
        <strain evidence="3">Pws1</strain>
    </source>
</reference>
<feature type="compositionally biased region" description="Basic and acidic residues" evidence="1">
    <location>
        <begin position="495"/>
        <end position="528"/>
    </location>
</feature>
<feature type="compositionally biased region" description="Low complexity" evidence="1">
    <location>
        <begin position="295"/>
        <end position="305"/>
    </location>
</feature>
<dbReference type="InterPro" id="IPR055949">
    <property type="entry name" value="DUF7527"/>
</dbReference>
<feature type="domain" description="DUF7527" evidence="2">
    <location>
        <begin position="624"/>
        <end position="863"/>
    </location>
</feature>
<sequence>MSTRTVEQIDSWDTVPFSGGYEGLHELADSEFSGVVVAGPSRLFMLNGNVVGILDGAIEDFEDASGTARKAPHPGLPLLAVMQERSDEVRAKYYTEDTPIAEVDQTLSSGGFTGFVELSENVLSGDYYQIYHQGRSMSVAWVGNSDQLVTEDEAFEQANDEVGIYEVRPVDIEIVDVPEPTTPEPASSEETAGVSGEAPADEPPADEPTSEPTASPDPDTADEPAAPGDAAPADATTGDAGGEPAGHGGNARSDPVAKTGTETTRRREADADAREQTESRTSEPSSPTDERTDAAPDSAAPSSESRTPEQSSPDRTPEQSSPDRTPTSESPDGQQRPRDRRQSDQTPAGDRSEEPTRREQEPRNQPATDRPAGENATRTSSEPVDPQPTDGVSADPEAGRQSEPADQSASGAGVAPAPNDPSAAGAGDLETRSIPSLDPSHSGTASAATAADEPSNPAPSAGANGGVESDPEPERRQSRHPGAPADQQSATAESEPDRKREPERSAEATERRHSQPKDEPERQSRGRADQQSTDAPDRQPAQPTSEPEPEPTDTTERVAELEAALEETEAERDQLQSELDTLASERDRLQSELEEARTEIERLEQRVEELSVEDDDVPAAETRLSQREAIDQTNLFVRYNSKGDATLAAVHSGNADRSAVDDNLRLEFHTQFDAGTAAVGDTEFETFLPESIQYRFVDWLVRNLLYEIRDTGNPEAMSELFDALPQIDRAELNGQIAVEYTEDGEQHRSQEQFDVVVRDRMGNPLIVANINDSRDPATDDMMTDLITRAERVGSSNESLAGAFLVTESFFEPPALETAEEATSSGLLSRDKRKSFVNLSRKDGYHLCLVEARNQEFHLAVPEL</sequence>
<feature type="compositionally biased region" description="Gly residues" evidence="1">
    <location>
        <begin position="239"/>
        <end position="249"/>
    </location>
</feature>
<dbReference type="EMBL" id="WOYG01000001">
    <property type="protein sequence ID" value="NLV10468.1"/>
    <property type="molecule type" value="Genomic_DNA"/>
</dbReference>
<dbReference type="Gene3D" id="1.10.287.1490">
    <property type="match status" value="1"/>
</dbReference>
<dbReference type="AlphaFoldDB" id="A0A847UH92"/>